<keyword evidence="1" id="KW-1133">Transmembrane helix</keyword>
<dbReference type="KEGG" id="pter:C2L65_24290"/>
<dbReference type="OrthoDB" id="9904719at2"/>
<evidence type="ECO:0000313" key="3">
    <source>
        <dbReference type="Proteomes" id="UP000243502"/>
    </source>
</evidence>
<sequence length="108" mass="11963">MAFVKRDLKVFQTGAEIAECRQEAQRISPVSFLSATGQKMNTNNCRETAVTRMVKNISSQRQRNIGDRDGYSSSVAEWIEETAGVWLAAVFMVIAGAGTILQVVAFFR</sequence>
<accession>A0A2I8ET97</accession>
<feature type="transmembrane region" description="Helical" evidence="1">
    <location>
        <begin position="83"/>
        <end position="107"/>
    </location>
</feature>
<evidence type="ECO:0000313" key="2">
    <source>
        <dbReference type="EMBL" id="AUT62720.1"/>
    </source>
</evidence>
<keyword evidence="1" id="KW-0812">Transmembrane</keyword>
<dbReference type="EMBL" id="CP026112">
    <property type="protein sequence ID" value="AUT62720.1"/>
    <property type="molecule type" value="Genomic_DNA"/>
</dbReference>
<reference evidence="2 3" key="1">
    <citation type="submission" date="2018-01" db="EMBL/GenBank/DDBJ databases">
        <title>Species boundaries and ecological features among Paraburkholderia terrae DSMZ17804T, P. hospita DSMZ17164T and P. caribensis DSMZ13236T.</title>
        <authorList>
            <person name="Pratama A.A."/>
        </authorList>
    </citation>
    <scope>NUCLEOTIDE SEQUENCE [LARGE SCALE GENOMIC DNA]</scope>
    <source>
        <strain evidence="2 3">DSM 17804</strain>
    </source>
</reference>
<gene>
    <name evidence="2" type="ORF">C2L65_24290</name>
</gene>
<keyword evidence="1" id="KW-0472">Membrane</keyword>
<dbReference type="Proteomes" id="UP000243502">
    <property type="component" value="Chromosome 2"/>
</dbReference>
<evidence type="ECO:0000256" key="1">
    <source>
        <dbReference type="SAM" id="Phobius"/>
    </source>
</evidence>
<organism evidence="2 3">
    <name type="scientific">Paraburkholderia terrae</name>
    <dbReference type="NCBI Taxonomy" id="311230"/>
    <lineage>
        <taxon>Bacteria</taxon>
        <taxon>Pseudomonadati</taxon>
        <taxon>Pseudomonadota</taxon>
        <taxon>Betaproteobacteria</taxon>
        <taxon>Burkholderiales</taxon>
        <taxon>Burkholderiaceae</taxon>
        <taxon>Paraburkholderia</taxon>
    </lineage>
</organism>
<dbReference type="AlphaFoldDB" id="A0A2I8ET97"/>
<name>A0A2I8ET97_9BURK</name>
<proteinExistence type="predicted"/>
<protein>
    <submittedName>
        <fullName evidence="2">Uncharacterized protein</fullName>
    </submittedName>
</protein>
<dbReference type="RefSeq" id="WP_042315850.1">
    <property type="nucleotide sequence ID" value="NZ_CP026112.1"/>
</dbReference>